<dbReference type="EC" id="6.1.1.18" evidence="2"/>
<dbReference type="InterPro" id="IPR020056">
    <property type="entry name" value="Rbsml_bL25/Gln-tRNA_synth_N"/>
</dbReference>
<evidence type="ECO:0000256" key="1">
    <source>
        <dbReference type="ARBA" id="ARBA00005594"/>
    </source>
</evidence>
<evidence type="ECO:0000256" key="2">
    <source>
        <dbReference type="ARBA" id="ARBA00012836"/>
    </source>
</evidence>
<dbReference type="Gene3D" id="3.40.50.620">
    <property type="entry name" value="HUPs"/>
    <property type="match status" value="1"/>
</dbReference>
<dbReference type="InterPro" id="IPR007638">
    <property type="entry name" value="Gln-tRNA-synth_Ib_RNA-bd_2"/>
</dbReference>
<dbReference type="GO" id="GO:0016874">
    <property type="term" value="F:ligase activity"/>
    <property type="evidence" value="ECO:0007669"/>
    <property type="project" value="UniProtKB-KW"/>
</dbReference>
<dbReference type="Gene3D" id="1.10.8.1290">
    <property type="entry name" value="Glutaminyl-tRNA synthetase, non-specific RNA binding region part 1, domain 1"/>
    <property type="match status" value="1"/>
</dbReference>
<dbReference type="PRINTS" id="PR00987">
    <property type="entry name" value="TRNASYNTHGLU"/>
</dbReference>
<evidence type="ECO:0000256" key="7">
    <source>
        <dbReference type="ARBA" id="ARBA00023146"/>
    </source>
</evidence>
<evidence type="ECO:0000313" key="16">
    <source>
        <dbReference type="EMBL" id="GAB1294693.1"/>
    </source>
</evidence>
<dbReference type="EMBL" id="BAAFST010000009">
    <property type="protein sequence ID" value="GAB1294693.1"/>
    <property type="molecule type" value="Genomic_DNA"/>
</dbReference>
<dbReference type="InterPro" id="IPR004514">
    <property type="entry name" value="Gln-tRNA-synth"/>
</dbReference>
<evidence type="ECO:0000256" key="9">
    <source>
        <dbReference type="ARBA" id="ARBA00048270"/>
    </source>
</evidence>
<keyword evidence="4 10" id="KW-0547">Nucleotide-binding</keyword>
<evidence type="ECO:0000259" key="12">
    <source>
        <dbReference type="Pfam" id="PF03950"/>
    </source>
</evidence>
<keyword evidence="7 10" id="KW-0030">Aminoacyl-tRNA synthetase</keyword>
<gene>
    <name evidence="16" type="ORF">APTSU1_000992600</name>
</gene>
<dbReference type="InterPro" id="IPR001412">
    <property type="entry name" value="aa-tRNA-synth_I_CS"/>
</dbReference>
<reference evidence="16 17" key="1">
    <citation type="submission" date="2024-08" db="EMBL/GenBank/DDBJ databases">
        <title>The draft genome of Apodemus speciosus.</title>
        <authorList>
            <person name="Nabeshima K."/>
            <person name="Suzuki S."/>
            <person name="Onuma M."/>
        </authorList>
    </citation>
    <scope>NUCLEOTIDE SEQUENCE [LARGE SCALE GENOMIC DNA]</scope>
    <source>
        <strain evidence="16">IB14-021</strain>
    </source>
</reference>
<comment type="caution">
    <text evidence="16">The sequence shown here is derived from an EMBL/GenBank/DDBJ whole genome shotgun (WGS) entry which is preliminary data.</text>
</comment>
<evidence type="ECO:0000259" key="11">
    <source>
        <dbReference type="Pfam" id="PF00749"/>
    </source>
</evidence>
<dbReference type="CDD" id="cd00807">
    <property type="entry name" value="GlnRS_core"/>
    <property type="match status" value="1"/>
</dbReference>
<dbReference type="InterPro" id="IPR020059">
    <property type="entry name" value="Glu/Gln-tRNA-synth_Ib_codon-bd"/>
</dbReference>
<evidence type="ECO:0000259" key="15">
    <source>
        <dbReference type="Pfam" id="PF20974"/>
    </source>
</evidence>
<organism evidence="16 17">
    <name type="scientific">Apodemus speciosus</name>
    <name type="common">Large Japanese field mouse</name>
    <dbReference type="NCBI Taxonomy" id="105296"/>
    <lineage>
        <taxon>Eukaryota</taxon>
        <taxon>Metazoa</taxon>
        <taxon>Chordata</taxon>
        <taxon>Craniata</taxon>
        <taxon>Vertebrata</taxon>
        <taxon>Euteleostomi</taxon>
        <taxon>Mammalia</taxon>
        <taxon>Eutheria</taxon>
        <taxon>Euarchontoglires</taxon>
        <taxon>Glires</taxon>
        <taxon>Rodentia</taxon>
        <taxon>Myomorpha</taxon>
        <taxon>Muroidea</taxon>
        <taxon>Muridae</taxon>
        <taxon>Murinae</taxon>
        <taxon>Apodemus</taxon>
    </lineage>
</organism>
<comment type="similarity">
    <text evidence="1 10">Belongs to the class-I aminoacyl-tRNA synthetase family.</text>
</comment>
<keyword evidence="6 10" id="KW-0648">Protein biosynthesis</keyword>
<dbReference type="SUPFAM" id="SSF50715">
    <property type="entry name" value="Ribosomal protein L25-like"/>
    <property type="match status" value="1"/>
</dbReference>
<name>A0ABQ0F5X5_APOSI</name>
<feature type="domain" description="Glutamyl/glutaminyl-tRNA synthetase class Ib catalytic" evidence="11">
    <location>
        <begin position="268"/>
        <end position="579"/>
    </location>
</feature>
<evidence type="ECO:0000256" key="4">
    <source>
        <dbReference type="ARBA" id="ARBA00022741"/>
    </source>
</evidence>
<dbReference type="Proteomes" id="UP001623349">
    <property type="component" value="Unassembled WGS sequence"/>
</dbReference>
<dbReference type="InterPro" id="IPR007639">
    <property type="entry name" value="Gln-tRNA-synth_Ib_RNA-bd_N"/>
</dbReference>
<evidence type="ECO:0000259" key="14">
    <source>
        <dbReference type="Pfam" id="PF04558"/>
    </source>
</evidence>
<keyword evidence="5 10" id="KW-0067">ATP-binding</keyword>
<dbReference type="Pfam" id="PF00749">
    <property type="entry name" value="tRNA-synt_1c"/>
    <property type="match status" value="1"/>
</dbReference>
<dbReference type="PANTHER" id="PTHR43097">
    <property type="entry name" value="GLUTAMINE-TRNA LIGASE"/>
    <property type="match status" value="1"/>
</dbReference>
<sequence length="797" mass="90204">MATPDSLALFTSLGLSENKARETLKNAALSTQLREAATQAQQTLGSTIDKATGTLLYGLASRLRDTRRLSFLVSYIASKKIHTELQLSAALEYVRSHPLDPIDTKDFEQECGVGVVVTPEQIEEAVESTINKHHFQLLAERYHFNMGLLMGEARAALRWADGKMIKHEVDMQRTVTEVLHLLGPKMEADLEKKPKVAKARLEETDRKAAKDVVENGEVAGQTLSLMEQLRGEALKFHKPGENYKTPGYVTTPHTMDLLKQHLEITGGQVRTRFPPEPNGILHIGHAKAINFNFGYAKLMTEANDGICFLRFDDTNPEKEEAKFFTAIYDMVTWLGYTPYKVTYASDYFDQLYAWAVELIRRGQAYVCHQRVEELKGHNPLPSPWRDRPIEESLLLFEVESQKGSLGMRKGKFAEGEATLRMKLVMEDGKMDPVAYRVKYTPHHRTGDKWCIYPTYDYTHCLCDSIEHITHSLCTKEFQARRSSYFWLCNALDVYCPVQWEYGRLNLHYAVVSKRKILQLVAAGAVRDWDDPRLFTLTALRRRGFPPEAINNFCARVGVTVAQTTMEPHLLEACVRDVLNDTAPRAMAVLEPLQVVITNFPAPKPLDIRVPNFPADETKGFHQVPFATTVFIERTDFKEELEPGYKRLAWGQPVGLRHTGYVIELKNVVRGSSGCVECLQVTCRRADAGEKPKAFIHWVSQPLVCEIRLYERLFQHKNPEDPVEVPGGFLSDLNPVGSWNASLQVVKGALVDCSVALAKPFDKFQFERLGYFSVDPDSHQGQLVFNRTVTLKEDPGKV</sequence>
<feature type="domain" description="Glutamyl/glutaminyl-tRNA synthetase class Ib anti-codon binding" evidence="12">
    <location>
        <begin position="582"/>
        <end position="681"/>
    </location>
</feature>
<evidence type="ECO:0000256" key="5">
    <source>
        <dbReference type="ARBA" id="ARBA00022840"/>
    </source>
</evidence>
<evidence type="ECO:0000256" key="10">
    <source>
        <dbReference type="RuleBase" id="RU363037"/>
    </source>
</evidence>
<evidence type="ECO:0000256" key="6">
    <source>
        <dbReference type="ARBA" id="ARBA00022917"/>
    </source>
</evidence>
<dbReference type="Gene3D" id="1.10.10.2420">
    <property type="match status" value="1"/>
</dbReference>
<dbReference type="InterPro" id="IPR014729">
    <property type="entry name" value="Rossmann-like_a/b/a_fold"/>
</dbReference>
<dbReference type="InterPro" id="IPR049437">
    <property type="entry name" value="tRNA-synt_1c_C2"/>
</dbReference>
<dbReference type="InterPro" id="IPR011035">
    <property type="entry name" value="Ribosomal_bL25/Gln-tRNA_synth"/>
</dbReference>
<feature type="domain" description="tRNA synthetases class I (E and Q) anti-codon binding" evidence="15">
    <location>
        <begin position="694"/>
        <end position="774"/>
    </location>
</feature>
<evidence type="ECO:0000256" key="3">
    <source>
        <dbReference type="ARBA" id="ARBA00022598"/>
    </source>
</evidence>
<dbReference type="InterPro" id="IPR000924">
    <property type="entry name" value="Glu/Gln-tRNA-synth"/>
</dbReference>
<dbReference type="InterPro" id="IPR050132">
    <property type="entry name" value="Gln/Glu-tRNA_Ligase"/>
</dbReference>
<keyword evidence="3 10" id="KW-0436">Ligase</keyword>
<dbReference type="NCBIfam" id="TIGR00440">
    <property type="entry name" value="glnS"/>
    <property type="match status" value="1"/>
</dbReference>
<dbReference type="Gene3D" id="2.40.240.10">
    <property type="entry name" value="Ribosomal Protein L25, Chain P"/>
    <property type="match status" value="2"/>
</dbReference>
<protein>
    <recommendedName>
        <fullName evidence="2">glutamine--tRNA ligase</fullName>
        <ecNumber evidence="2">6.1.1.18</ecNumber>
    </recommendedName>
    <alternativeName>
        <fullName evidence="8">Glutaminyl-tRNA synthetase</fullName>
    </alternativeName>
</protein>
<feature type="domain" description="Glutaminyl-tRNA synthetase class Ib non-specific RNA-binding" evidence="13">
    <location>
        <begin position="165"/>
        <end position="259"/>
    </location>
</feature>
<feature type="domain" description="Glutaminyl-tRNA synthetase class Ib non-specific RNA-binding" evidence="14">
    <location>
        <begin position="6"/>
        <end position="162"/>
    </location>
</feature>
<dbReference type="PANTHER" id="PTHR43097:SF4">
    <property type="entry name" value="GLUTAMINE--TRNA LIGASE"/>
    <property type="match status" value="1"/>
</dbReference>
<dbReference type="Pfam" id="PF20974">
    <property type="entry name" value="tRNA-synt_1c_C2"/>
    <property type="match status" value="1"/>
</dbReference>
<dbReference type="InterPro" id="IPR042558">
    <property type="entry name" value="Gln-tRNA-synth_Ib_RNA-bd_N_1"/>
</dbReference>
<evidence type="ECO:0000259" key="13">
    <source>
        <dbReference type="Pfam" id="PF04557"/>
    </source>
</evidence>
<comment type="catalytic activity">
    <reaction evidence="9">
        <text>tRNA(Gln) + L-glutamine + ATP = L-glutaminyl-tRNA(Gln) + AMP + diphosphate</text>
        <dbReference type="Rhea" id="RHEA:20121"/>
        <dbReference type="Rhea" id="RHEA-COMP:9662"/>
        <dbReference type="Rhea" id="RHEA-COMP:9681"/>
        <dbReference type="ChEBI" id="CHEBI:30616"/>
        <dbReference type="ChEBI" id="CHEBI:33019"/>
        <dbReference type="ChEBI" id="CHEBI:58359"/>
        <dbReference type="ChEBI" id="CHEBI:78442"/>
        <dbReference type="ChEBI" id="CHEBI:78521"/>
        <dbReference type="ChEBI" id="CHEBI:456215"/>
        <dbReference type="EC" id="6.1.1.18"/>
    </reaction>
</comment>
<accession>A0ABQ0F5X5</accession>
<evidence type="ECO:0000313" key="17">
    <source>
        <dbReference type="Proteomes" id="UP001623349"/>
    </source>
</evidence>
<dbReference type="Pfam" id="PF04557">
    <property type="entry name" value="tRNA_synt_1c_R2"/>
    <property type="match status" value="1"/>
</dbReference>
<dbReference type="PROSITE" id="PS00178">
    <property type="entry name" value="AA_TRNA_LIGASE_I"/>
    <property type="match status" value="1"/>
</dbReference>
<dbReference type="InterPro" id="IPR042559">
    <property type="entry name" value="Gln-tRNA-synth_Ib_RNA-bd_N_2"/>
</dbReference>
<dbReference type="Pfam" id="PF03950">
    <property type="entry name" value="tRNA-synt_1c_C"/>
    <property type="match status" value="1"/>
</dbReference>
<proteinExistence type="inferred from homology"/>
<dbReference type="InterPro" id="IPR020058">
    <property type="entry name" value="Glu/Gln-tRNA-synth_Ib_cat-dom"/>
</dbReference>
<evidence type="ECO:0000256" key="8">
    <source>
        <dbReference type="ARBA" id="ARBA00030466"/>
    </source>
</evidence>
<keyword evidence="17" id="KW-1185">Reference proteome</keyword>
<dbReference type="SUPFAM" id="SSF52374">
    <property type="entry name" value="Nucleotidylyl transferase"/>
    <property type="match status" value="1"/>
</dbReference>
<dbReference type="Pfam" id="PF04558">
    <property type="entry name" value="tRNA_synt_1c_R1"/>
    <property type="match status" value="1"/>
</dbReference>